<dbReference type="EMBL" id="QTJV01000008">
    <property type="protein sequence ID" value="RFM33048.1"/>
    <property type="molecule type" value="Genomic_DNA"/>
</dbReference>
<evidence type="ECO:0000313" key="1">
    <source>
        <dbReference type="EMBL" id="RFM33048.1"/>
    </source>
</evidence>
<protein>
    <submittedName>
        <fullName evidence="1">Uncharacterized protein</fullName>
    </submittedName>
</protein>
<dbReference type="AlphaFoldDB" id="A0A3E1NZ73"/>
<keyword evidence="2" id="KW-1185">Reference proteome</keyword>
<proteinExistence type="predicted"/>
<gene>
    <name evidence="1" type="ORF">DXN04_21705</name>
</gene>
<reference evidence="1 2" key="1">
    <citation type="submission" date="2018-08" db="EMBL/GenBank/DDBJ databases">
        <title>Chitinophaga sp. K20C18050901, a novel bacterium isolated from forest soil.</title>
        <authorList>
            <person name="Wang C."/>
        </authorList>
    </citation>
    <scope>NUCLEOTIDE SEQUENCE [LARGE SCALE GENOMIC DNA]</scope>
    <source>
        <strain evidence="1 2">K20C18050901</strain>
    </source>
</reference>
<sequence length="152" mass="17478">MNQSGNYETAIKNAILDFNSTSMAKRGKVFVAYSQELDSGIIVVVIHSPVNKVKIFADGTKSTLPTRYIEYNNKLYYWHDSTSSDVNTISKLNEYQAIDSLQDLSQAVLNHDDAKKGMYYYFCKQDLSYFKKVISNRLLRESMPRNFSCKNK</sequence>
<evidence type="ECO:0000313" key="2">
    <source>
        <dbReference type="Proteomes" id="UP000261174"/>
    </source>
</evidence>
<name>A0A3E1NZ73_9BACT</name>
<dbReference type="Proteomes" id="UP000261174">
    <property type="component" value="Unassembled WGS sequence"/>
</dbReference>
<accession>A0A3E1NZ73</accession>
<comment type="caution">
    <text evidence="1">The sequence shown here is derived from an EMBL/GenBank/DDBJ whole genome shotgun (WGS) entry which is preliminary data.</text>
</comment>
<organism evidence="1 2">
    <name type="scientific">Chitinophaga silvisoli</name>
    <dbReference type="NCBI Taxonomy" id="2291814"/>
    <lineage>
        <taxon>Bacteria</taxon>
        <taxon>Pseudomonadati</taxon>
        <taxon>Bacteroidota</taxon>
        <taxon>Chitinophagia</taxon>
        <taxon>Chitinophagales</taxon>
        <taxon>Chitinophagaceae</taxon>
        <taxon>Chitinophaga</taxon>
    </lineage>
</organism>